<dbReference type="InterPro" id="IPR052902">
    <property type="entry name" value="ABC-2_transporter"/>
</dbReference>
<dbReference type="Proteomes" id="UP001500064">
    <property type="component" value="Unassembled WGS sequence"/>
</dbReference>
<dbReference type="PIRSF" id="PIRSF006648">
    <property type="entry name" value="DrrB"/>
    <property type="match status" value="1"/>
</dbReference>
<proteinExistence type="inferred from homology"/>
<dbReference type="PROSITE" id="PS51012">
    <property type="entry name" value="ABC_TM2"/>
    <property type="match status" value="1"/>
</dbReference>
<evidence type="ECO:0000256" key="6">
    <source>
        <dbReference type="RuleBase" id="RU361157"/>
    </source>
</evidence>
<keyword evidence="6" id="KW-1003">Cell membrane</keyword>
<name>A0ABN2FN06_9ACTN</name>
<evidence type="ECO:0000313" key="9">
    <source>
        <dbReference type="Proteomes" id="UP001500064"/>
    </source>
</evidence>
<feature type="transmembrane region" description="Helical" evidence="6">
    <location>
        <begin position="12"/>
        <end position="34"/>
    </location>
</feature>
<protein>
    <recommendedName>
        <fullName evidence="6">Transport permease protein</fullName>
    </recommendedName>
</protein>
<keyword evidence="4 6" id="KW-0472">Membrane</keyword>
<dbReference type="InterPro" id="IPR000412">
    <property type="entry name" value="ABC_2_transport"/>
</dbReference>
<feature type="transmembrane region" description="Helical" evidence="6">
    <location>
        <begin position="97"/>
        <end position="120"/>
    </location>
</feature>
<feature type="transmembrane region" description="Helical" evidence="6">
    <location>
        <begin position="132"/>
        <end position="156"/>
    </location>
</feature>
<dbReference type="PANTHER" id="PTHR43027:SF2">
    <property type="entry name" value="TRANSPORT PERMEASE PROTEIN"/>
    <property type="match status" value="1"/>
</dbReference>
<feature type="transmembrane region" description="Helical" evidence="6">
    <location>
        <begin position="219"/>
        <end position="239"/>
    </location>
</feature>
<gene>
    <name evidence="8" type="ORF">GCM10009733_059790</name>
</gene>
<dbReference type="InterPro" id="IPR047817">
    <property type="entry name" value="ABC2_TM_bact-type"/>
</dbReference>
<comment type="caution">
    <text evidence="8">The sequence shown here is derived from an EMBL/GenBank/DDBJ whole genome shotgun (WGS) entry which is preliminary data.</text>
</comment>
<evidence type="ECO:0000256" key="5">
    <source>
        <dbReference type="ARBA" id="ARBA00023251"/>
    </source>
</evidence>
<organism evidence="8 9">
    <name type="scientific">Nonomuraea maheshkhaliensis</name>
    <dbReference type="NCBI Taxonomy" id="419590"/>
    <lineage>
        <taxon>Bacteria</taxon>
        <taxon>Bacillati</taxon>
        <taxon>Actinomycetota</taxon>
        <taxon>Actinomycetes</taxon>
        <taxon>Streptosporangiales</taxon>
        <taxon>Streptosporangiaceae</taxon>
        <taxon>Nonomuraea</taxon>
    </lineage>
</organism>
<feature type="domain" description="ABC transmembrane type-2" evidence="7">
    <location>
        <begin position="14"/>
        <end position="242"/>
    </location>
</feature>
<dbReference type="InterPro" id="IPR013525">
    <property type="entry name" value="ABC2_TM"/>
</dbReference>
<evidence type="ECO:0000259" key="7">
    <source>
        <dbReference type="PROSITE" id="PS51012"/>
    </source>
</evidence>
<comment type="similarity">
    <text evidence="6">Belongs to the ABC-2 integral membrane protein family.</text>
</comment>
<accession>A0ABN2FN06</accession>
<evidence type="ECO:0000256" key="3">
    <source>
        <dbReference type="ARBA" id="ARBA00022989"/>
    </source>
</evidence>
<keyword evidence="5" id="KW-0046">Antibiotic resistance</keyword>
<dbReference type="EMBL" id="BAAAMU010000050">
    <property type="protein sequence ID" value="GAA1654481.1"/>
    <property type="molecule type" value="Genomic_DNA"/>
</dbReference>
<evidence type="ECO:0000256" key="1">
    <source>
        <dbReference type="ARBA" id="ARBA00004141"/>
    </source>
</evidence>
<dbReference type="PANTHER" id="PTHR43027">
    <property type="entry name" value="DOXORUBICIN RESISTANCE ABC TRANSPORTER PERMEASE PROTEIN DRRC-RELATED"/>
    <property type="match status" value="1"/>
</dbReference>
<evidence type="ECO:0000256" key="4">
    <source>
        <dbReference type="ARBA" id="ARBA00023136"/>
    </source>
</evidence>
<dbReference type="Pfam" id="PF01061">
    <property type="entry name" value="ABC2_membrane"/>
    <property type="match status" value="1"/>
</dbReference>
<comment type="subcellular location">
    <subcellularLocation>
        <location evidence="6">Cell membrane</location>
        <topology evidence="6">Multi-pass membrane protein</topology>
    </subcellularLocation>
    <subcellularLocation>
        <location evidence="1">Membrane</location>
        <topology evidence="1">Multi-pass membrane protein</topology>
    </subcellularLocation>
</comment>
<keyword evidence="6" id="KW-0813">Transport</keyword>
<keyword evidence="9" id="KW-1185">Reference proteome</keyword>
<keyword evidence="3 6" id="KW-1133">Transmembrane helix</keyword>
<feature type="transmembrane region" description="Helical" evidence="6">
    <location>
        <begin position="54"/>
        <end position="76"/>
    </location>
</feature>
<keyword evidence="2 6" id="KW-0812">Transmembrane</keyword>
<feature type="transmembrane region" description="Helical" evidence="6">
    <location>
        <begin position="163"/>
        <end position="184"/>
    </location>
</feature>
<reference evidence="8 9" key="1">
    <citation type="journal article" date="2019" name="Int. J. Syst. Evol. Microbiol.">
        <title>The Global Catalogue of Microorganisms (GCM) 10K type strain sequencing project: providing services to taxonomists for standard genome sequencing and annotation.</title>
        <authorList>
            <consortium name="The Broad Institute Genomics Platform"/>
            <consortium name="The Broad Institute Genome Sequencing Center for Infectious Disease"/>
            <person name="Wu L."/>
            <person name="Ma J."/>
        </authorList>
    </citation>
    <scope>NUCLEOTIDE SEQUENCE [LARGE SCALE GENOMIC DNA]</scope>
    <source>
        <strain evidence="8 9">JCM 13929</strain>
    </source>
</reference>
<evidence type="ECO:0000313" key="8">
    <source>
        <dbReference type="EMBL" id="GAA1654481.1"/>
    </source>
</evidence>
<evidence type="ECO:0000256" key="2">
    <source>
        <dbReference type="ARBA" id="ARBA00022692"/>
    </source>
</evidence>
<sequence>MAATETKLLLRDPAAVIFPLLLPLALVLVLGLGIPGLRQPMPELGGQRWLDTQLPATMTLLSAALTALTILPVVLTTYRDSGVLRRMSTTPAPPARLLAVQLVLYLVLVLAATALMIVLGRVVVGIAVPMSFAWFVLVLLLGTAALLALGLLLAVLTPSAKAAPGMGTLVMFPLLFFGGMWVPYETMPAGLQRFSDLTPTGAFSQALRATWSGTAPQPLQLAVLAGWLLVAGILANRLFRWE</sequence>